<accession>A0A6J7FUS6</accession>
<keyword evidence="1" id="KW-1133">Transmembrane helix</keyword>
<reference evidence="2" key="1">
    <citation type="submission" date="2020-05" db="EMBL/GenBank/DDBJ databases">
        <authorList>
            <person name="Chiriac C."/>
            <person name="Salcher M."/>
            <person name="Ghai R."/>
            <person name="Kavagutti S V."/>
        </authorList>
    </citation>
    <scope>NUCLEOTIDE SEQUENCE</scope>
</reference>
<proteinExistence type="predicted"/>
<protein>
    <submittedName>
        <fullName evidence="2">Unannotated protein</fullName>
    </submittedName>
</protein>
<keyword evidence="1" id="KW-0472">Membrane</keyword>
<sequence>MAKKRALSAAEIRRDADRLLRQQREVLAEAGSVLRAATREAGRYAHDEIYPRVSSESRRVARSARGRIVDDVIPSIASVLGSTMSVVDAARGKRSVLGKALSGPAVASIAKRGSVGKYVGIGLGIAVAVGIGYVIYQTFRADDELWIEEDLD</sequence>
<feature type="transmembrane region" description="Helical" evidence="1">
    <location>
        <begin position="118"/>
        <end position="136"/>
    </location>
</feature>
<dbReference type="AlphaFoldDB" id="A0A6J7FUS6"/>
<dbReference type="EMBL" id="CAFBMB010000054">
    <property type="protein sequence ID" value="CAB4899227.1"/>
    <property type="molecule type" value="Genomic_DNA"/>
</dbReference>
<organism evidence="2">
    <name type="scientific">freshwater metagenome</name>
    <dbReference type="NCBI Taxonomy" id="449393"/>
    <lineage>
        <taxon>unclassified sequences</taxon>
        <taxon>metagenomes</taxon>
        <taxon>ecological metagenomes</taxon>
    </lineage>
</organism>
<name>A0A6J7FUS6_9ZZZZ</name>
<evidence type="ECO:0000256" key="1">
    <source>
        <dbReference type="SAM" id="Phobius"/>
    </source>
</evidence>
<gene>
    <name evidence="2" type="ORF">UFOPK3516_00850</name>
</gene>
<evidence type="ECO:0000313" key="2">
    <source>
        <dbReference type="EMBL" id="CAB4899227.1"/>
    </source>
</evidence>
<keyword evidence="1" id="KW-0812">Transmembrane</keyword>